<dbReference type="Proteomes" id="UP000321172">
    <property type="component" value="Chromosome"/>
</dbReference>
<dbReference type="OrthoDB" id="9788689at2"/>
<evidence type="ECO:0000256" key="4">
    <source>
        <dbReference type="PIRSR" id="PIRSR036979-1"/>
    </source>
</evidence>
<evidence type="ECO:0000256" key="2">
    <source>
        <dbReference type="ARBA" id="ARBA00022723"/>
    </source>
</evidence>
<dbReference type="Gene3D" id="3.40.800.10">
    <property type="entry name" value="Ureohydrolase domain"/>
    <property type="match status" value="1"/>
</dbReference>
<evidence type="ECO:0000313" key="7">
    <source>
        <dbReference type="Proteomes" id="UP000321172"/>
    </source>
</evidence>
<dbReference type="EC" id="3.5.3.11" evidence="6"/>
<dbReference type="EMBL" id="CP042345">
    <property type="protein sequence ID" value="QEA14678.1"/>
    <property type="molecule type" value="Genomic_DNA"/>
</dbReference>
<dbReference type="PANTHER" id="PTHR11358">
    <property type="entry name" value="ARGINASE/AGMATINASE"/>
    <property type="match status" value="1"/>
</dbReference>
<keyword evidence="2 4" id="KW-0479">Metal-binding</keyword>
<dbReference type="GO" id="GO:0033389">
    <property type="term" value="P:putrescine biosynthetic process from arginine, via agmatine"/>
    <property type="evidence" value="ECO:0007669"/>
    <property type="project" value="TreeGrafter"/>
</dbReference>
<keyword evidence="3 5" id="KW-0378">Hydrolase</keyword>
<feature type="binding site" evidence="4">
    <location>
        <position position="119"/>
    </location>
    <ligand>
        <name>Mn(2+)</name>
        <dbReference type="ChEBI" id="CHEBI:29035"/>
        <label>1</label>
    </ligand>
</feature>
<evidence type="ECO:0000313" key="6">
    <source>
        <dbReference type="EMBL" id="QEA14678.1"/>
    </source>
</evidence>
<dbReference type="PROSITE" id="PS01053">
    <property type="entry name" value="ARGINASE_1"/>
    <property type="match status" value="1"/>
</dbReference>
<dbReference type="InterPro" id="IPR006035">
    <property type="entry name" value="Ureohydrolase"/>
</dbReference>
<dbReference type="PANTHER" id="PTHR11358:SF26">
    <property type="entry name" value="GUANIDINO ACID HYDROLASE, MITOCHONDRIAL"/>
    <property type="match status" value="1"/>
</dbReference>
<feature type="binding site" evidence="4">
    <location>
        <position position="197"/>
    </location>
    <ligand>
        <name>Mn(2+)</name>
        <dbReference type="ChEBI" id="CHEBI:29035"/>
        <label>1</label>
    </ligand>
</feature>
<dbReference type="Pfam" id="PF00491">
    <property type="entry name" value="Arginase"/>
    <property type="match status" value="1"/>
</dbReference>
<dbReference type="SUPFAM" id="SSF52768">
    <property type="entry name" value="Arginase/deacetylase"/>
    <property type="match status" value="1"/>
</dbReference>
<sequence>MLTPTFHLIGLPTDCNSSFARGAAAAPKAIRAALWSDRGNLAAEDGQEIGHDFLLEDHGDLPLTETAGDDAIIRTAVTESLNAGAIPLLLGGDHAVSFPVVEAIAARHGPVNILHFDAHPDIYDDFEGNPRSHASPFARILEAGLCRRLVQVGIRTLNRHCREQAARFGVEIVPIADFSPGKVAVLDGPLYISLDLDGIDPAEAPGVSHPEPGGLRTREVLAVLHAQTGRIVGADVVELNPRFDINDRTAILAAKLVREVAATAARNLR</sequence>
<gene>
    <name evidence="6" type="primary">speB</name>
    <name evidence="6" type="ORF">FRF71_00240</name>
</gene>
<keyword evidence="7" id="KW-1185">Reference proteome</keyword>
<protein>
    <submittedName>
        <fullName evidence="6">Agmatinase</fullName>
        <ecNumber evidence="6">3.5.3.11</ecNumber>
    </submittedName>
</protein>
<feature type="binding site" evidence="4">
    <location>
        <position position="195"/>
    </location>
    <ligand>
        <name>Mn(2+)</name>
        <dbReference type="ChEBI" id="CHEBI:29035"/>
        <label>1</label>
    </ligand>
</feature>
<evidence type="ECO:0000256" key="5">
    <source>
        <dbReference type="RuleBase" id="RU003684"/>
    </source>
</evidence>
<name>A0A5B8S0H1_9SPHN</name>
<comment type="cofactor">
    <cofactor evidence="4">
        <name>Mn(2+)</name>
        <dbReference type="ChEBI" id="CHEBI:29035"/>
    </cofactor>
    <text evidence="4">Binds 2 manganese ions per subunit.</text>
</comment>
<feature type="binding site" evidence="4">
    <location>
        <position position="94"/>
    </location>
    <ligand>
        <name>Mn(2+)</name>
        <dbReference type="ChEBI" id="CHEBI:29035"/>
        <label>1</label>
    </ligand>
</feature>
<dbReference type="RefSeq" id="WP_147088659.1">
    <property type="nucleotide sequence ID" value="NZ_BAABJD010000002.1"/>
</dbReference>
<dbReference type="GO" id="GO:0008783">
    <property type="term" value="F:agmatinase activity"/>
    <property type="evidence" value="ECO:0007669"/>
    <property type="project" value="UniProtKB-EC"/>
</dbReference>
<feature type="binding site" evidence="4">
    <location>
        <position position="117"/>
    </location>
    <ligand>
        <name>Mn(2+)</name>
        <dbReference type="ChEBI" id="CHEBI:29035"/>
        <label>1</label>
    </ligand>
</feature>
<evidence type="ECO:0000256" key="1">
    <source>
        <dbReference type="ARBA" id="ARBA00009227"/>
    </source>
</evidence>
<dbReference type="InterPro" id="IPR023696">
    <property type="entry name" value="Ureohydrolase_dom_sf"/>
</dbReference>
<accession>A0A5B8S0H1</accession>
<dbReference type="PROSITE" id="PS51409">
    <property type="entry name" value="ARGINASE_2"/>
    <property type="match status" value="1"/>
</dbReference>
<dbReference type="NCBIfam" id="TIGR01230">
    <property type="entry name" value="agmatinase"/>
    <property type="match status" value="1"/>
</dbReference>
<dbReference type="GO" id="GO:0046872">
    <property type="term" value="F:metal ion binding"/>
    <property type="evidence" value="ECO:0007669"/>
    <property type="project" value="UniProtKB-KW"/>
</dbReference>
<evidence type="ECO:0000256" key="3">
    <source>
        <dbReference type="ARBA" id="ARBA00022801"/>
    </source>
</evidence>
<reference evidence="6 7" key="1">
    <citation type="journal article" date="2013" name="J. Microbiol. Biotechnol.">
        <title>Novosphingobium ginsenosidimutans sp. nov., with the ability to convert ginsenoside.</title>
        <authorList>
            <person name="Kim J.K."/>
            <person name="He D."/>
            <person name="Liu Q.M."/>
            <person name="Park H.Y."/>
            <person name="Jung M.S."/>
            <person name="Yoon M.H."/>
            <person name="Kim S.C."/>
            <person name="Im W.T."/>
        </authorList>
    </citation>
    <scope>NUCLEOTIDE SEQUENCE [LARGE SCALE GENOMIC DNA]</scope>
    <source>
        <strain evidence="6 7">FW-6</strain>
    </source>
</reference>
<comment type="similarity">
    <text evidence="1">Belongs to the arginase family. Agmatinase subfamily.</text>
</comment>
<dbReference type="InterPro" id="IPR005925">
    <property type="entry name" value="Agmatinase-rel"/>
</dbReference>
<organism evidence="6 7">
    <name type="scientific">Novosphingobium ginsenosidimutans</name>
    <dbReference type="NCBI Taxonomy" id="1176536"/>
    <lineage>
        <taxon>Bacteria</taxon>
        <taxon>Pseudomonadati</taxon>
        <taxon>Pseudomonadota</taxon>
        <taxon>Alphaproteobacteria</taxon>
        <taxon>Sphingomonadales</taxon>
        <taxon>Sphingomonadaceae</taxon>
        <taxon>Novosphingobium</taxon>
    </lineage>
</organism>
<keyword evidence="4" id="KW-0464">Manganese</keyword>
<dbReference type="PIRSF" id="PIRSF036979">
    <property type="entry name" value="Arginase"/>
    <property type="match status" value="1"/>
</dbReference>
<dbReference type="KEGG" id="ngf:FRF71_00240"/>
<dbReference type="AlphaFoldDB" id="A0A5B8S0H1"/>
<proteinExistence type="inferred from homology"/>
<feature type="binding site" evidence="4">
    <location>
        <position position="121"/>
    </location>
    <ligand>
        <name>Mn(2+)</name>
        <dbReference type="ChEBI" id="CHEBI:29035"/>
        <label>1</label>
    </ligand>
</feature>
<dbReference type="InterPro" id="IPR020855">
    <property type="entry name" value="Ureohydrolase_Mn_BS"/>
</dbReference>